<evidence type="ECO:0000313" key="2">
    <source>
        <dbReference type="EMBL" id="KAK7084739.1"/>
    </source>
</evidence>
<dbReference type="GO" id="GO:0048011">
    <property type="term" value="P:neurotrophin TRK receptor signaling pathway"/>
    <property type="evidence" value="ECO:0007669"/>
    <property type="project" value="InterPro"/>
</dbReference>
<reference evidence="2 3" key="1">
    <citation type="submission" date="2023-11" db="EMBL/GenBank/DDBJ databases">
        <title>Halocaridina rubra genome assembly.</title>
        <authorList>
            <person name="Smith C."/>
        </authorList>
    </citation>
    <scope>NUCLEOTIDE SEQUENCE [LARGE SCALE GENOMIC DNA]</scope>
    <source>
        <strain evidence="2">EP-1</strain>
        <tissue evidence="2">Whole</tissue>
    </source>
</reference>
<dbReference type="Proteomes" id="UP001381693">
    <property type="component" value="Unassembled WGS sequence"/>
</dbReference>
<name>A0AAN8XUZ6_HALRR</name>
<feature type="region of interest" description="Disordered" evidence="1">
    <location>
        <begin position="333"/>
        <end position="371"/>
    </location>
</feature>
<dbReference type="InterPro" id="IPR026682">
    <property type="entry name" value="AKT1S1"/>
</dbReference>
<dbReference type="GO" id="GO:0032007">
    <property type="term" value="P:negative regulation of TOR signaling"/>
    <property type="evidence" value="ECO:0007669"/>
    <property type="project" value="InterPro"/>
</dbReference>
<accession>A0AAN8XUZ6</accession>
<evidence type="ECO:0000256" key="1">
    <source>
        <dbReference type="SAM" id="MobiDB-lite"/>
    </source>
</evidence>
<evidence type="ECO:0000313" key="3">
    <source>
        <dbReference type="Proteomes" id="UP001381693"/>
    </source>
</evidence>
<dbReference type="GO" id="GO:0005737">
    <property type="term" value="C:cytoplasm"/>
    <property type="evidence" value="ECO:0007669"/>
    <property type="project" value="TreeGrafter"/>
</dbReference>
<dbReference type="EMBL" id="JAXCGZ010001993">
    <property type="protein sequence ID" value="KAK7084739.1"/>
    <property type="molecule type" value="Genomic_DNA"/>
</dbReference>
<dbReference type="PANTHER" id="PTHR21844">
    <property type="entry name" value="AKT1 SUBSTRATE 1 PROTEIN"/>
    <property type="match status" value="1"/>
</dbReference>
<organism evidence="2 3">
    <name type="scientific">Halocaridina rubra</name>
    <name type="common">Hawaiian red shrimp</name>
    <dbReference type="NCBI Taxonomy" id="373956"/>
    <lineage>
        <taxon>Eukaryota</taxon>
        <taxon>Metazoa</taxon>
        <taxon>Ecdysozoa</taxon>
        <taxon>Arthropoda</taxon>
        <taxon>Crustacea</taxon>
        <taxon>Multicrustacea</taxon>
        <taxon>Malacostraca</taxon>
        <taxon>Eumalacostraca</taxon>
        <taxon>Eucarida</taxon>
        <taxon>Decapoda</taxon>
        <taxon>Pleocyemata</taxon>
        <taxon>Caridea</taxon>
        <taxon>Atyoidea</taxon>
        <taxon>Atyidae</taxon>
        <taxon>Halocaridina</taxon>
    </lineage>
</organism>
<protein>
    <recommendedName>
        <fullName evidence="4">Proline-rich AKT1 substrate 1</fullName>
    </recommendedName>
</protein>
<sequence length="431" mass="47542">MVHLTCSCLNIRLHVRETVEALVPRVTGLTSTETLHSFFSKGACLATLSLGGITEGQKFLVRTSLIGNWVIHECLNCHLLTHACHAVNGSVAVSTHLINDAAKIQMLQRCEGYSPVFNMVLPTSLDNRPLPPLSPTDFNGTHLPQTEEALGAIQQQVSKFLKKAESQVESNIRAYTEQQQSALSVLQIRAKRDRQTIMRILANLQTSFEEQSEDPLDMDMDGARGFTERNDPIAIPQYKYDEDLNEIENEGIIHEEADTTLPPLVSIQSRVSQPLSMNPTQGITVGVRNLRLSSSITVPRGKSHGNTRVAHSLDAEGLFDMDGMVEANVMPPQASYHSDEEETDDSNDESLPIPGGRGRERQREMAQSVPVSVPMWQGSRARVLPEPLNNERPSDIDHMAASIQALARSVHSTSVDLFGDLPRPGKPRQPL</sequence>
<feature type="compositionally biased region" description="Acidic residues" evidence="1">
    <location>
        <begin position="339"/>
        <end position="348"/>
    </location>
</feature>
<keyword evidence="3" id="KW-1185">Reference proteome</keyword>
<proteinExistence type="predicted"/>
<dbReference type="AlphaFoldDB" id="A0AAN8XUZ6"/>
<dbReference type="Pfam" id="PF15798">
    <property type="entry name" value="PRAS"/>
    <property type="match status" value="1"/>
</dbReference>
<evidence type="ECO:0008006" key="4">
    <source>
        <dbReference type="Google" id="ProtNLM"/>
    </source>
</evidence>
<comment type="caution">
    <text evidence="2">The sequence shown here is derived from an EMBL/GenBank/DDBJ whole genome shotgun (WGS) entry which is preliminary data.</text>
</comment>
<dbReference type="PANTHER" id="PTHR21844:SF2">
    <property type="entry name" value="PROLINE-RICH AKT1 SUBSTRATE 1"/>
    <property type="match status" value="1"/>
</dbReference>
<gene>
    <name evidence="2" type="ORF">SK128_006184</name>
</gene>